<dbReference type="Gene3D" id="3.90.1150.10">
    <property type="entry name" value="Aspartate Aminotransferase, domain 1"/>
    <property type="match status" value="1"/>
</dbReference>
<evidence type="ECO:0000256" key="4">
    <source>
        <dbReference type="ARBA" id="ARBA00022898"/>
    </source>
</evidence>
<evidence type="ECO:0000313" key="6">
    <source>
        <dbReference type="Proteomes" id="UP000251197"/>
    </source>
</evidence>
<gene>
    <name evidence="5" type="primary">ybdL_3</name>
    <name evidence="5" type="ORF">NCTC12120_06289</name>
</gene>
<evidence type="ECO:0000256" key="3">
    <source>
        <dbReference type="ARBA" id="ARBA00022679"/>
    </source>
</evidence>
<proteinExistence type="predicted"/>
<reference evidence="5 6" key="1">
    <citation type="submission" date="2018-06" db="EMBL/GenBank/DDBJ databases">
        <authorList>
            <consortium name="Pathogen Informatics"/>
            <person name="Doyle S."/>
        </authorList>
    </citation>
    <scope>NUCLEOTIDE SEQUENCE [LARGE SCALE GENOMIC DNA]</scope>
    <source>
        <strain evidence="5 6">NCTC12120</strain>
    </source>
</reference>
<sequence length="79" mass="8657">MKLLPSGGSFFLLARFGHFSAESDSEMVKRLITDYGVATIPLSAFYTDGTDNNIIRLSFAKDEATLRAGAEALCRVKPR</sequence>
<evidence type="ECO:0000313" key="5">
    <source>
        <dbReference type="EMBL" id="SQC93175.1"/>
    </source>
</evidence>
<organism evidence="5 6">
    <name type="scientific">Cedecea neteri</name>
    <dbReference type="NCBI Taxonomy" id="158822"/>
    <lineage>
        <taxon>Bacteria</taxon>
        <taxon>Pseudomonadati</taxon>
        <taxon>Pseudomonadota</taxon>
        <taxon>Gammaproteobacteria</taxon>
        <taxon>Enterobacterales</taxon>
        <taxon>Enterobacteriaceae</taxon>
        <taxon>Cedecea</taxon>
    </lineage>
</organism>
<protein>
    <submittedName>
        <fullName evidence="5">Methionine aminotransferase</fullName>
        <ecNumber evidence="5">2.6.1.88</ecNumber>
    </submittedName>
</protein>
<dbReference type="SUPFAM" id="SSF53383">
    <property type="entry name" value="PLP-dependent transferases"/>
    <property type="match status" value="1"/>
</dbReference>
<dbReference type="GO" id="GO:0005737">
    <property type="term" value="C:cytoplasm"/>
    <property type="evidence" value="ECO:0007669"/>
    <property type="project" value="TreeGrafter"/>
</dbReference>
<dbReference type="InterPro" id="IPR015424">
    <property type="entry name" value="PyrdxlP-dep_Trfase"/>
</dbReference>
<keyword evidence="4" id="KW-0663">Pyridoxal phosphate</keyword>
<comment type="cofactor">
    <cofactor evidence="1">
        <name>pyridoxal 5'-phosphate</name>
        <dbReference type="ChEBI" id="CHEBI:597326"/>
    </cofactor>
</comment>
<name>A0A2X3JEE0_9ENTR</name>
<evidence type="ECO:0000256" key="1">
    <source>
        <dbReference type="ARBA" id="ARBA00001933"/>
    </source>
</evidence>
<accession>A0A2X3JEE0</accession>
<keyword evidence="2 5" id="KW-0032">Aminotransferase</keyword>
<dbReference type="AlphaFoldDB" id="A0A2X3JEE0"/>
<dbReference type="EMBL" id="UAVU01000010">
    <property type="protein sequence ID" value="SQC93175.1"/>
    <property type="molecule type" value="Genomic_DNA"/>
</dbReference>
<dbReference type="EC" id="2.6.1.88" evidence="5"/>
<evidence type="ECO:0000256" key="2">
    <source>
        <dbReference type="ARBA" id="ARBA00022576"/>
    </source>
</evidence>
<dbReference type="Proteomes" id="UP000251197">
    <property type="component" value="Unassembled WGS sequence"/>
</dbReference>
<dbReference type="GO" id="GO:0010326">
    <property type="term" value="F:methionine-oxo-acid transaminase activity"/>
    <property type="evidence" value="ECO:0007669"/>
    <property type="project" value="UniProtKB-EC"/>
</dbReference>
<dbReference type="InterPro" id="IPR051326">
    <property type="entry name" value="Kynurenine-oxoglutarate_AT"/>
</dbReference>
<dbReference type="PANTHER" id="PTHR43807">
    <property type="entry name" value="FI04487P"/>
    <property type="match status" value="1"/>
</dbReference>
<dbReference type="PANTHER" id="PTHR43807:SF20">
    <property type="entry name" value="FI04487P"/>
    <property type="match status" value="1"/>
</dbReference>
<dbReference type="InterPro" id="IPR015422">
    <property type="entry name" value="PyrdxlP-dep_Trfase_small"/>
</dbReference>
<keyword evidence="3 5" id="KW-0808">Transferase</keyword>
<dbReference type="GO" id="GO:0016212">
    <property type="term" value="F:kynurenine-oxoglutarate transaminase activity"/>
    <property type="evidence" value="ECO:0007669"/>
    <property type="project" value="TreeGrafter"/>
</dbReference>